<dbReference type="GO" id="GO:0015930">
    <property type="term" value="F:glutamate synthase activity"/>
    <property type="evidence" value="ECO:0007669"/>
    <property type="project" value="InterPro"/>
</dbReference>
<comment type="caution">
    <text evidence="2">The sequence shown here is derived from an EMBL/GenBank/DDBJ whole genome shotgun (WGS) entry which is preliminary data.</text>
</comment>
<feature type="non-terminal residue" evidence="2">
    <location>
        <position position="1"/>
    </location>
</feature>
<dbReference type="Proteomes" id="UP000518904">
    <property type="component" value="Unassembled WGS sequence"/>
</dbReference>
<dbReference type="InterPro" id="IPR013785">
    <property type="entry name" value="Aldolase_TIM"/>
</dbReference>
<proteinExistence type="predicted"/>
<evidence type="ECO:0000259" key="1">
    <source>
        <dbReference type="Pfam" id="PF04898"/>
    </source>
</evidence>
<dbReference type="Pfam" id="PF04898">
    <property type="entry name" value="Glu_syn_central"/>
    <property type="match status" value="1"/>
</dbReference>
<evidence type="ECO:0000313" key="3">
    <source>
        <dbReference type="Proteomes" id="UP000518904"/>
    </source>
</evidence>
<feature type="domain" description="Glutamate synthase central-N" evidence="1">
    <location>
        <begin position="3"/>
        <end position="91"/>
    </location>
</feature>
<dbReference type="SUPFAM" id="SSF51395">
    <property type="entry name" value="FMN-linked oxidoreductases"/>
    <property type="match status" value="1"/>
</dbReference>
<name>A0A7Y0XA86_VIBPH</name>
<accession>A0A7Y0XA86</accession>
<reference evidence="2 3" key="1">
    <citation type="submission" date="2020-04" db="EMBL/GenBank/DDBJ databases">
        <title>Whole-genome sequencing of Vibrio spp. from China reveals different genetic environments of blaCTX-M-14 among diverse lineages.</title>
        <authorList>
            <person name="Zheng Z."/>
            <person name="Ye L."/>
            <person name="Chen S."/>
        </authorList>
    </citation>
    <scope>NUCLEOTIDE SEQUENCE [LARGE SCALE GENOMIC DNA]</scope>
    <source>
        <strain evidence="2 3">Vb0551</strain>
    </source>
</reference>
<evidence type="ECO:0000313" key="2">
    <source>
        <dbReference type="EMBL" id="NMU81486.1"/>
    </source>
</evidence>
<dbReference type="EMBL" id="JABCLB010000121">
    <property type="protein sequence ID" value="NMU81486.1"/>
    <property type="molecule type" value="Genomic_DNA"/>
</dbReference>
<feature type="non-terminal residue" evidence="2">
    <location>
        <position position="93"/>
    </location>
</feature>
<dbReference type="Gene3D" id="3.20.20.70">
    <property type="entry name" value="Aldolase class I"/>
    <property type="match status" value="1"/>
</dbReference>
<gene>
    <name evidence="2" type="ORF">HKB16_01175</name>
</gene>
<protein>
    <submittedName>
        <fullName evidence="2">Glutamate synthase large subunit</fullName>
    </submittedName>
</protein>
<sequence>KTYQKQFAMSNEEVDQVLRVLGDMGQEAVGSMGDDTPMAVLSSKERLVTDYFRQKFAQVTNPPIDPLREKHVMSLATSIGQEMNVFCETDGHA</sequence>
<dbReference type="AlphaFoldDB" id="A0A7Y0XA86"/>
<organism evidence="2 3">
    <name type="scientific">Vibrio parahaemolyticus</name>
    <dbReference type="NCBI Taxonomy" id="670"/>
    <lineage>
        <taxon>Bacteria</taxon>
        <taxon>Pseudomonadati</taxon>
        <taxon>Pseudomonadota</taxon>
        <taxon>Gammaproteobacteria</taxon>
        <taxon>Vibrionales</taxon>
        <taxon>Vibrionaceae</taxon>
        <taxon>Vibrio</taxon>
    </lineage>
</organism>
<dbReference type="InterPro" id="IPR006982">
    <property type="entry name" value="Glu_synth_centr_N"/>
</dbReference>